<organism evidence="1 2">
    <name type="scientific">Cetraspora pellucida</name>
    <dbReference type="NCBI Taxonomy" id="1433469"/>
    <lineage>
        <taxon>Eukaryota</taxon>
        <taxon>Fungi</taxon>
        <taxon>Fungi incertae sedis</taxon>
        <taxon>Mucoromycota</taxon>
        <taxon>Glomeromycotina</taxon>
        <taxon>Glomeromycetes</taxon>
        <taxon>Diversisporales</taxon>
        <taxon>Gigasporaceae</taxon>
        <taxon>Cetraspora</taxon>
    </lineage>
</organism>
<reference evidence="1" key="1">
    <citation type="submission" date="2021-06" db="EMBL/GenBank/DDBJ databases">
        <authorList>
            <person name="Kallberg Y."/>
            <person name="Tangrot J."/>
            <person name="Rosling A."/>
        </authorList>
    </citation>
    <scope>NUCLEOTIDE SEQUENCE</scope>
    <source>
        <strain evidence="1">28 12/20/2015</strain>
    </source>
</reference>
<evidence type="ECO:0000313" key="1">
    <source>
        <dbReference type="EMBL" id="CAG8629124.1"/>
    </source>
</evidence>
<dbReference type="Proteomes" id="UP000789366">
    <property type="component" value="Unassembled WGS sequence"/>
</dbReference>
<comment type="caution">
    <text evidence="1">The sequence shown here is derived from an EMBL/GenBank/DDBJ whole genome shotgun (WGS) entry which is preliminary data.</text>
</comment>
<gene>
    <name evidence="1" type="ORF">SPELUC_LOCUS8156</name>
</gene>
<proteinExistence type="predicted"/>
<name>A0ACA9N6I5_9GLOM</name>
<accession>A0ACA9N6I5</accession>
<keyword evidence="2" id="KW-1185">Reference proteome</keyword>
<evidence type="ECO:0000313" key="2">
    <source>
        <dbReference type="Proteomes" id="UP000789366"/>
    </source>
</evidence>
<sequence length="177" mass="20374">MVRKTRSDKKDTISTQQAIQTSEIKAQGKPHVVIPILVPELEPEKEAPVLELDLGNELLEVNDLDSCKTLFHNLEQYDPNAVRPPTLKELEEYEKKEIKNNKSSYSEASHQSKNLINKEFERLGEIKKHEKSEKDLEFREQEELGTAVKRRAIAVHHAKVPKFHPDNGSDIRKMLES</sequence>
<protein>
    <submittedName>
        <fullName evidence="1">8739_t:CDS:1</fullName>
    </submittedName>
</protein>
<dbReference type="EMBL" id="CAJVPW010011796">
    <property type="protein sequence ID" value="CAG8629124.1"/>
    <property type="molecule type" value="Genomic_DNA"/>
</dbReference>